<dbReference type="EnsemblPlants" id="AUR62006735-RA">
    <property type="protein sequence ID" value="AUR62006735-RA:cds"/>
    <property type="gene ID" value="AUR62006735"/>
</dbReference>
<protein>
    <submittedName>
        <fullName evidence="1">Uncharacterized protein</fullName>
    </submittedName>
</protein>
<dbReference type="GO" id="GO:0003676">
    <property type="term" value="F:nucleic acid binding"/>
    <property type="evidence" value="ECO:0007669"/>
    <property type="project" value="InterPro"/>
</dbReference>
<dbReference type="Proteomes" id="UP000596660">
    <property type="component" value="Unplaced"/>
</dbReference>
<dbReference type="OMA" id="ANNTICF"/>
<dbReference type="AlphaFoldDB" id="A0A803L4E6"/>
<dbReference type="Gramene" id="AUR62006735-RA">
    <property type="protein sequence ID" value="AUR62006735-RA:cds"/>
    <property type="gene ID" value="AUR62006735"/>
</dbReference>
<reference evidence="1" key="1">
    <citation type="journal article" date="2017" name="Nature">
        <title>The genome of Chenopodium quinoa.</title>
        <authorList>
            <person name="Jarvis D.E."/>
            <person name="Ho Y.S."/>
            <person name="Lightfoot D.J."/>
            <person name="Schmoeckel S.M."/>
            <person name="Li B."/>
            <person name="Borm T.J.A."/>
            <person name="Ohyanagi H."/>
            <person name="Mineta K."/>
            <person name="Michell C.T."/>
            <person name="Saber N."/>
            <person name="Kharbatia N.M."/>
            <person name="Rupper R.R."/>
            <person name="Sharp A.R."/>
            <person name="Dally N."/>
            <person name="Boughton B.A."/>
            <person name="Woo Y.H."/>
            <person name="Gao G."/>
            <person name="Schijlen E.G.W.M."/>
            <person name="Guo X."/>
            <person name="Momin A.A."/>
            <person name="Negrao S."/>
            <person name="Al-Babili S."/>
            <person name="Gehring C."/>
            <person name="Roessner U."/>
            <person name="Jung C."/>
            <person name="Murphy K."/>
            <person name="Arold S.T."/>
            <person name="Gojobori T."/>
            <person name="van der Linden C.G."/>
            <person name="van Loo E.N."/>
            <person name="Jellen E.N."/>
            <person name="Maughan P.J."/>
            <person name="Tester M."/>
        </authorList>
    </citation>
    <scope>NUCLEOTIDE SEQUENCE [LARGE SCALE GENOMIC DNA]</scope>
    <source>
        <strain evidence="1">cv. PI 614886</strain>
    </source>
</reference>
<keyword evidence="2" id="KW-1185">Reference proteome</keyword>
<accession>A0A803L4E6</accession>
<reference evidence="1" key="2">
    <citation type="submission" date="2021-03" db="UniProtKB">
        <authorList>
            <consortium name="EnsemblPlants"/>
        </authorList>
    </citation>
    <scope>IDENTIFICATION</scope>
</reference>
<evidence type="ECO:0000313" key="2">
    <source>
        <dbReference type="Proteomes" id="UP000596660"/>
    </source>
</evidence>
<evidence type="ECO:0000313" key="1">
    <source>
        <dbReference type="EnsemblPlants" id="AUR62006735-RA:cds"/>
    </source>
</evidence>
<dbReference type="Gene3D" id="3.30.420.10">
    <property type="entry name" value="Ribonuclease H-like superfamily/Ribonuclease H"/>
    <property type="match status" value="1"/>
</dbReference>
<dbReference type="InterPro" id="IPR036397">
    <property type="entry name" value="RNaseH_sf"/>
</dbReference>
<proteinExistence type="predicted"/>
<organism evidence="1 2">
    <name type="scientific">Chenopodium quinoa</name>
    <name type="common">Quinoa</name>
    <dbReference type="NCBI Taxonomy" id="63459"/>
    <lineage>
        <taxon>Eukaryota</taxon>
        <taxon>Viridiplantae</taxon>
        <taxon>Streptophyta</taxon>
        <taxon>Embryophyta</taxon>
        <taxon>Tracheophyta</taxon>
        <taxon>Spermatophyta</taxon>
        <taxon>Magnoliopsida</taxon>
        <taxon>eudicotyledons</taxon>
        <taxon>Gunneridae</taxon>
        <taxon>Pentapetalae</taxon>
        <taxon>Caryophyllales</taxon>
        <taxon>Chenopodiaceae</taxon>
        <taxon>Chenopodioideae</taxon>
        <taxon>Atripliceae</taxon>
        <taxon>Chenopodium</taxon>
    </lineage>
</organism>
<sequence>MLKRPQKKPVIPVEFLLLMGTCDVTIHGTKVTAHVANCVAAVDKHIADLRSYLECNTKVVGLDVKKIKHGHYYTQVIVLYNKICFVGVTELPTTFSVVKFSYSRVGVKIGDLAARVLNKPVLIESSLIDLANQVGVPYDGPTSATSEIEIDSRNSMVFTDEHVVAAASDAYAYYQIGHKLLTSL</sequence>
<name>A0A803L4E6_CHEQI</name>